<comment type="caution">
    <text evidence="3">The sequence shown here is derived from an EMBL/GenBank/DDBJ whole genome shotgun (WGS) entry which is preliminary data.</text>
</comment>
<protein>
    <recommendedName>
        <fullName evidence="2">SGNH hydrolase-type esterase domain-containing protein</fullName>
    </recommendedName>
</protein>
<dbReference type="AlphaFoldDB" id="A0A0G0EUM6"/>
<proteinExistence type="predicted"/>
<reference evidence="3 4" key="1">
    <citation type="journal article" date="2015" name="Nature">
        <title>rRNA introns, odd ribosomes, and small enigmatic genomes across a large radiation of phyla.</title>
        <authorList>
            <person name="Brown C.T."/>
            <person name="Hug L.A."/>
            <person name="Thomas B.C."/>
            <person name="Sharon I."/>
            <person name="Castelle C.J."/>
            <person name="Singh A."/>
            <person name="Wilkins M.J."/>
            <person name="Williams K.H."/>
            <person name="Banfield J.F."/>
        </authorList>
    </citation>
    <scope>NUCLEOTIDE SEQUENCE [LARGE SCALE GENOMIC DNA]</scope>
</reference>
<evidence type="ECO:0000259" key="2">
    <source>
        <dbReference type="Pfam" id="PF13472"/>
    </source>
</evidence>
<feature type="transmembrane region" description="Helical" evidence="1">
    <location>
        <begin position="9"/>
        <end position="30"/>
    </location>
</feature>
<accession>A0A0G0EUM6</accession>
<dbReference type="CDD" id="cd00229">
    <property type="entry name" value="SGNH_hydrolase"/>
    <property type="match status" value="1"/>
</dbReference>
<name>A0A0G0EUM6_9BACT</name>
<sequence length="572" mass="65890">MKNIVLKFILLLSGLIIAILISELLLRLFWNPEYLNNKYKRDDLEWMKKNVVLNNFGYRDENVNLKKENTFRIYSLGDSYTFGWYINDGKKAYPNLMESKLGEKLGLGRVDVINAAQPGFTIDEEYDRYLNEGILFAPEIITVGINIYDLAGREFSPNIKRNIFSNLRIYELLVNNSIRKRSTQNTENEILSATEENSPQLNKLKDTLSKFRESTQKNGSRLVLIVFPNYNPSNPNSEYKNSSFHIQLNNLANELGLEIIDLFEPFNKIDDKARLILNPTDPHPSEFANEIAAEYISEKLSIDLKNSTSQNMKESFLLVGEEFDSLNAIFDISPREDWVYFNRQFGLGTQKNYLNDIKDRKTAYMADYLKTAKAFTHQGWPGAQVEYNFPSTGNKLEIGNTLYVLPVIGIHQVAGYYRQSGALNTEYIAFEDLLIKRDESGISIEVNSPLNFDFFRLLVDVGVRQFDIEGKRVVSLFKTDVIEQELPQMTQEVTLDLKSSGDINLSLPTYSSYDATTNYIWLNDQMVEANIVRKNNQLEIKSSDFFDRGKIKIYFSNELNYPPEEAPKVSYI</sequence>
<gene>
    <name evidence="3" type="ORF">US19_C0002G0047</name>
</gene>
<evidence type="ECO:0000313" key="3">
    <source>
        <dbReference type="EMBL" id="KKQ10628.1"/>
    </source>
</evidence>
<keyword evidence="1" id="KW-1133">Transmembrane helix</keyword>
<dbReference type="EMBL" id="LBSA01000002">
    <property type="protein sequence ID" value="KKQ10628.1"/>
    <property type="molecule type" value="Genomic_DNA"/>
</dbReference>
<keyword evidence="1" id="KW-0472">Membrane</keyword>
<dbReference type="Gene3D" id="3.40.50.1110">
    <property type="entry name" value="SGNH hydrolase"/>
    <property type="match status" value="1"/>
</dbReference>
<dbReference type="SUPFAM" id="SSF52266">
    <property type="entry name" value="SGNH hydrolase"/>
    <property type="match status" value="1"/>
</dbReference>
<organism evidence="3 4">
    <name type="scientific">Candidatus Daviesbacteria bacterium GW2011_GWB1_36_5</name>
    <dbReference type="NCBI Taxonomy" id="1618426"/>
    <lineage>
        <taxon>Bacteria</taxon>
        <taxon>Candidatus Daviesiibacteriota</taxon>
    </lineage>
</organism>
<dbReference type="Proteomes" id="UP000034492">
    <property type="component" value="Unassembled WGS sequence"/>
</dbReference>
<dbReference type="Pfam" id="PF13472">
    <property type="entry name" value="Lipase_GDSL_2"/>
    <property type="match status" value="1"/>
</dbReference>
<keyword evidence="1" id="KW-0812">Transmembrane</keyword>
<evidence type="ECO:0000256" key="1">
    <source>
        <dbReference type="SAM" id="Phobius"/>
    </source>
</evidence>
<dbReference type="InterPro" id="IPR013830">
    <property type="entry name" value="SGNH_hydro"/>
</dbReference>
<dbReference type="InterPro" id="IPR036514">
    <property type="entry name" value="SGNH_hydro_sf"/>
</dbReference>
<evidence type="ECO:0000313" key="4">
    <source>
        <dbReference type="Proteomes" id="UP000034492"/>
    </source>
</evidence>
<feature type="domain" description="SGNH hydrolase-type esterase" evidence="2">
    <location>
        <begin position="76"/>
        <end position="286"/>
    </location>
</feature>